<proteinExistence type="predicted"/>
<accession>A0A540WL30</accession>
<evidence type="ECO:0000313" key="1">
    <source>
        <dbReference type="EMBL" id="TQF09716.1"/>
    </source>
</evidence>
<dbReference type="InterPro" id="IPR029058">
    <property type="entry name" value="AB_hydrolase_fold"/>
</dbReference>
<name>A0A540WL30_9BACT</name>
<sequence>MRVHQRDVEVGVGGRLLSGRLVVPERAGGLVILAGDADSPRADASGGGGALHGVLHAAGLATLWLELRTADEELAEDWTLRQGSHVELIAHRLEVARDWLQRDESLSLLPVGYLGTGLGSAAVLVAAAHQPGGVQAVVTLGGRPDKAGALLADVRVPTLLIGEGDDADRMSLVRGVFDRLPSKTRKALQLLDGASRGFPEPGPLASAGRMATAWFSDCFRAAAGPGVLEWTGEQDGAV</sequence>
<dbReference type="EMBL" id="VIFM01000315">
    <property type="protein sequence ID" value="TQF09716.1"/>
    <property type="molecule type" value="Genomic_DNA"/>
</dbReference>
<protein>
    <recommendedName>
        <fullName evidence="3">Hydrolase</fullName>
    </recommendedName>
</protein>
<dbReference type="Proteomes" id="UP000315369">
    <property type="component" value="Unassembled WGS sequence"/>
</dbReference>
<dbReference type="AlphaFoldDB" id="A0A540WL30"/>
<dbReference type="SUPFAM" id="SSF53474">
    <property type="entry name" value="alpha/beta-Hydrolases"/>
    <property type="match status" value="1"/>
</dbReference>
<reference evidence="1 2" key="1">
    <citation type="submission" date="2019-06" db="EMBL/GenBank/DDBJ databases">
        <authorList>
            <person name="Livingstone P."/>
            <person name="Whitworth D."/>
        </authorList>
    </citation>
    <scope>NUCLEOTIDE SEQUENCE [LARGE SCALE GENOMIC DNA]</scope>
    <source>
        <strain evidence="1 2">AM401</strain>
    </source>
</reference>
<dbReference type="RefSeq" id="WP_141648460.1">
    <property type="nucleotide sequence ID" value="NZ_VIFM01000315.1"/>
</dbReference>
<dbReference type="OrthoDB" id="9810066at2"/>
<comment type="caution">
    <text evidence="1">The sequence shown here is derived from an EMBL/GenBank/DDBJ whole genome shotgun (WGS) entry which is preliminary data.</text>
</comment>
<gene>
    <name evidence="1" type="ORF">FJV41_43160</name>
</gene>
<organism evidence="1 2">
    <name type="scientific">Myxococcus llanfairpwllgwyngyllgogerychwyrndrobwllllantysiliogogogochensis</name>
    <dbReference type="NCBI Taxonomy" id="2590453"/>
    <lineage>
        <taxon>Bacteria</taxon>
        <taxon>Pseudomonadati</taxon>
        <taxon>Myxococcota</taxon>
        <taxon>Myxococcia</taxon>
        <taxon>Myxococcales</taxon>
        <taxon>Cystobacterineae</taxon>
        <taxon>Myxococcaceae</taxon>
        <taxon>Myxococcus</taxon>
    </lineage>
</organism>
<dbReference type="Gene3D" id="3.40.50.1820">
    <property type="entry name" value="alpha/beta hydrolase"/>
    <property type="match status" value="1"/>
</dbReference>
<keyword evidence="2" id="KW-1185">Reference proteome</keyword>
<evidence type="ECO:0008006" key="3">
    <source>
        <dbReference type="Google" id="ProtNLM"/>
    </source>
</evidence>
<evidence type="ECO:0000313" key="2">
    <source>
        <dbReference type="Proteomes" id="UP000315369"/>
    </source>
</evidence>